<feature type="region of interest" description="Disordered" evidence="5">
    <location>
        <begin position="179"/>
        <end position="232"/>
    </location>
</feature>
<sequence>MEELPPGFRFYPTEEELVAFYLNNKIDGRRNDVHSVIPVIDIYDVEPWHLPKLAGELCQGDTEQWFFFTPRQEREARGGRPTRTTASGYWKATGSPGYVYSSDSRVIGIKKTMVFYKGKAPTGKKTTWKMNEYRAIEEAPNQSSSTTPKLRHEFSLCRVYVISGSFRAFDRRPPEIMVRESQLHGDRAATSSQNTVMMERSSSSETSNSGGDQTDLPGVAGSTEDLEINDDLEQPLWEWEATKFALSQAMRGPSSPAD</sequence>
<feature type="domain" description="NAC" evidence="6">
    <location>
        <begin position="4"/>
        <end position="162"/>
    </location>
</feature>
<dbReference type="GO" id="GO:0003677">
    <property type="term" value="F:DNA binding"/>
    <property type="evidence" value="ECO:0007669"/>
    <property type="project" value="UniProtKB-KW"/>
</dbReference>
<comment type="caution">
    <text evidence="7">The sequence shown here is derived from an EMBL/GenBank/DDBJ whole genome shotgun (WGS) entry which is preliminary data.</text>
</comment>
<evidence type="ECO:0000259" key="6">
    <source>
        <dbReference type="PROSITE" id="PS51005"/>
    </source>
</evidence>
<reference evidence="7 8" key="1">
    <citation type="journal article" date="2023" name="Science">
        <title>Elucidation of the pathway for biosynthesis of saponin adjuvants from the soapbark tree.</title>
        <authorList>
            <person name="Reed J."/>
            <person name="Orme A."/>
            <person name="El-Demerdash A."/>
            <person name="Owen C."/>
            <person name="Martin L.B.B."/>
            <person name="Misra R.C."/>
            <person name="Kikuchi S."/>
            <person name="Rejzek M."/>
            <person name="Martin A.C."/>
            <person name="Harkess A."/>
            <person name="Leebens-Mack J."/>
            <person name="Louveau T."/>
            <person name="Stephenson M.J."/>
            <person name="Osbourn A."/>
        </authorList>
    </citation>
    <scope>NUCLEOTIDE SEQUENCE [LARGE SCALE GENOMIC DNA]</scope>
    <source>
        <strain evidence="7">S10</strain>
    </source>
</reference>
<dbReference type="InterPro" id="IPR003441">
    <property type="entry name" value="NAC-dom"/>
</dbReference>
<evidence type="ECO:0000256" key="5">
    <source>
        <dbReference type="SAM" id="MobiDB-lite"/>
    </source>
</evidence>
<dbReference type="PANTHER" id="PTHR31744:SF220">
    <property type="entry name" value="LOW QUALITY PROTEIN: NAC DOMAIN-CONTAINING PROTEIN 90-LIKE"/>
    <property type="match status" value="1"/>
</dbReference>
<dbReference type="PROSITE" id="PS51005">
    <property type="entry name" value="NAC"/>
    <property type="match status" value="1"/>
</dbReference>
<evidence type="ECO:0000256" key="2">
    <source>
        <dbReference type="ARBA" id="ARBA00023125"/>
    </source>
</evidence>
<dbReference type="GO" id="GO:0006355">
    <property type="term" value="P:regulation of DNA-templated transcription"/>
    <property type="evidence" value="ECO:0007669"/>
    <property type="project" value="InterPro"/>
</dbReference>
<protein>
    <submittedName>
        <fullName evidence="7">NAC domain containing protein</fullName>
    </submittedName>
</protein>
<name>A0AAD7VMK6_QUISA</name>
<dbReference type="Proteomes" id="UP001163823">
    <property type="component" value="Chromosome 1"/>
</dbReference>
<dbReference type="InterPro" id="IPR036093">
    <property type="entry name" value="NAC_dom_sf"/>
</dbReference>
<evidence type="ECO:0000256" key="1">
    <source>
        <dbReference type="ARBA" id="ARBA00023015"/>
    </source>
</evidence>
<gene>
    <name evidence="7" type="ORF">O6P43_000486</name>
</gene>
<keyword evidence="8" id="KW-1185">Reference proteome</keyword>
<dbReference type="Gene3D" id="2.170.150.80">
    <property type="entry name" value="NAC domain"/>
    <property type="match status" value="1"/>
</dbReference>
<evidence type="ECO:0000256" key="3">
    <source>
        <dbReference type="ARBA" id="ARBA00023163"/>
    </source>
</evidence>
<dbReference type="PANTHER" id="PTHR31744">
    <property type="entry name" value="PROTEIN CUP-SHAPED COTYLEDON 2-RELATED"/>
    <property type="match status" value="1"/>
</dbReference>
<evidence type="ECO:0000256" key="4">
    <source>
        <dbReference type="ARBA" id="ARBA00023242"/>
    </source>
</evidence>
<proteinExistence type="predicted"/>
<organism evidence="7 8">
    <name type="scientific">Quillaja saponaria</name>
    <name type="common">Soap bark tree</name>
    <dbReference type="NCBI Taxonomy" id="32244"/>
    <lineage>
        <taxon>Eukaryota</taxon>
        <taxon>Viridiplantae</taxon>
        <taxon>Streptophyta</taxon>
        <taxon>Embryophyta</taxon>
        <taxon>Tracheophyta</taxon>
        <taxon>Spermatophyta</taxon>
        <taxon>Magnoliopsida</taxon>
        <taxon>eudicotyledons</taxon>
        <taxon>Gunneridae</taxon>
        <taxon>Pentapetalae</taxon>
        <taxon>rosids</taxon>
        <taxon>fabids</taxon>
        <taxon>Fabales</taxon>
        <taxon>Quillajaceae</taxon>
        <taxon>Quillaja</taxon>
    </lineage>
</organism>
<keyword evidence="4" id="KW-0539">Nucleus</keyword>
<keyword evidence="1" id="KW-0805">Transcription regulation</keyword>
<evidence type="ECO:0000313" key="8">
    <source>
        <dbReference type="Proteomes" id="UP001163823"/>
    </source>
</evidence>
<evidence type="ECO:0000313" key="7">
    <source>
        <dbReference type="EMBL" id="KAJ7981190.1"/>
    </source>
</evidence>
<dbReference type="KEGG" id="qsa:O6P43_000486"/>
<dbReference type="EMBL" id="JARAOO010000001">
    <property type="protein sequence ID" value="KAJ7981190.1"/>
    <property type="molecule type" value="Genomic_DNA"/>
</dbReference>
<accession>A0AAD7VMK6</accession>
<dbReference type="AlphaFoldDB" id="A0AAD7VMK6"/>
<dbReference type="Pfam" id="PF02365">
    <property type="entry name" value="NAM"/>
    <property type="match status" value="1"/>
</dbReference>
<keyword evidence="2" id="KW-0238">DNA-binding</keyword>
<dbReference type="SUPFAM" id="SSF101941">
    <property type="entry name" value="NAC domain"/>
    <property type="match status" value="1"/>
</dbReference>
<keyword evidence="3" id="KW-0804">Transcription</keyword>